<dbReference type="EC" id="2.7.13.3" evidence="2"/>
<evidence type="ECO:0000256" key="1">
    <source>
        <dbReference type="ARBA" id="ARBA00000085"/>
    </source>
</evidence>
<protein>
    <recommendedName>
        <fullName evidence="2">histidine kinase</fullName>
        <ecNumber evidence="2">2.7.13.3</ecNumber>
    </recommendedName>
</protein>
<dbReference type="Pfam" id="PF00072">
    <property type="entry name" value="Response_reg"/>
    <property type="match status" value="1"/>
</dbReference>
<feature type="transmembrane region" description="Helical" evidence="6">
    <location>
        <begin position="185"/>
        <end position="203"/>
    </location>
</feature>
<dbReference type="EMBL" id="QFOH01000001">
    <property type="protein sequence ID" value="PZP26837.1"/>
    <property type="molecule type" value="Genomic_DNA"/>
</dbReference>
<dbReference type="InterPro" id="IPR005467">
    <property type="entry name" value="His_kinase_dom"/>
</dbReference>
<dbReference type="GO" id="GO:0000155">
    <property type="term" value="F:phosphorelay sensor kinase activity"/>
    <property type="evidence" value="ECO:0007669"/>
    <property type="project" value="InterPro"/>
</dbReference>
<dbReference type="InterPro" id="IPR001789">
    <property type="entry name" value="Sig_transdc_resp-reg_receiver"/>
</dbReference>
<dbReference type="Gene3D" id="3.30.565.10">
    <property type="entry name" value="Histidine kinase-like ATPase, C-terminal domain"/>
    <property type="match status" value="1"/>
</dbReference>
<evidence type="ECO:0000256" key="5">
    <source>
        <dbReference type="PROSITE-ProRule" id="PRU00169"/>
    </source>
</evidence>
<dbReference type="SUPFAM" id="SSF52172">
    <property type="entry name" value="CheY-like"/>
    <property type="match status" value="1"/>
</dbReference>
<dbReference type="PROSITE" id="PS50109">
    <property type="entry name" value="HIS_KIN"/>
    <property type="match status" value="1"/>
</dbReference>
<evidence type="ECO:0000313" key="10">
    <source>
        <dbReference type="EMBL" id="PZP26837.1"/>
    </source>
</evidence>
<feature type="transmembrane region" description="Helical" evidence="6">
    <location>
        <begin position="330"/>
        <end position="347"/>
    </location>
</feature>
<feature type="transmembrane region" description="Helical" evidence="6">
    <location>
        <begin position="302"/>
        <end position="323"/>
    </location>
</feature>
<evidence type="ECO:0000256" key="4">
    <source>
        <dbReference type="ARBA" id="ARBA00023012"/>
    </source>
</evidence>
<evidence type="ECO:0000256" key="7">
    <source>
        <dbReference type="SAM" id="SignalP"/>
    </source>
</evidence>
<comment type="catalytic activity">
    <reaction evidence="1">
        <text>ATP + protein L-histidine = ADP + protein N-phospho-L-histidine.</text>
        <dbReference type="EC" id="2.7.13.3"/>
    </reaction>
</comment>
<reference evidence="10 11" key="1">
    <citation type="submission" date="2017-08" db="EMBL/GenBank/DDBJ databases">
        <title>Infants hospitalized years apart are colonized by the same room-sourced microbial strains.</title>
        <authorList>
            <person name="Brooks B."/>
            <person name="Olm M.R."/>
            <person name="Firek B.A."/>
            <person name="Baker R."/>
            <person name="Thomas B.C."/>
            <person name="Morowitz M.J."/>
            <person name="Banfield J.F."/>
        </authorList>
    </citation>
    <scope>NUCLEOTIDE SEQUENCE [LARGE SCALE GENOMIC DNA]</scope>
    <source>
        <strain evidence="10">S2_009_000_R2_77</strain>
    </source>
</reference>
<dbReference type="Gene3D" id="2.60.40.2380">
    <property type="match status" value="1"/>
</dbReference>
<dbReference type="InterPro" id="IPR003661">
    <property type="entry name" value="HisK_dim/P_dom"/>
</dbReference>
<comment type="caution">
    <text evidence="10">The sequence shown here is derived from an EMBL/GenBank/DDBJ whole genome shotgun (WGS) entry which is preliminary data.</text>
</comment>
<feature type="signal peptide" evidence="7">
    <location>
        <begin position="1"/>
        <end position="19"/>
    </location>
</feature>
<dbReference type="CDD" id="cd00082">
    <property type="entry name" value="HisKA"/>
    <property type="match status" value="1"/>
</dbReference>
<dbReference type="InterPro" id="IPR036097">
    <property type="entry name" value="HisK_dim/P_sf"/>
</dbReference>
<keyword evidence="10" id="KW-0418">Kinase</keyword>
<dbReference type="PRINTS" id="PR00344">
    <property type="entry name" value="BCTRLSENSOR"/>
</dbReference>
<feature type="transmembrane region" description="Helical" evidence="6">
    <location>
        <begin position="210"/>
        <end position="232"/>
    </location>
</feature>
<keyword evidence="6" id="KW-0472">Membrane</keyword>
<dbReference type="InterPro" id="IPR011623">
    <property type="entry name" value="7TMR_DISM_rcpt_extracell_dom1"/>
</dbReference>
<feature type="domain" description="Response regulatory" evidence="9">
    <location>
        <begin position="787"/>
        <end position="908"/>
    </location>
</feature>
<dbReference type="InterPro" id="IPR004358">
    <property type="entry name" value="Sig_transdc_His_kin-like_C"/>
</dbReference>
<dbReference type="CDD" id="cd17546">
    <property type="entry name" value="REC_hyHK_CKI1_RcsC-like"/>
    <property type="match status" value="1"/>
</dbReference>
<proteinExistence type="predicted"/>
<keyword evidence="6" id="KW-0812">Transmembrane</keyword>
<dbReference type="FunFam" id="3.30.565.10:FF:000010">
    <property type="entry name" value="Sensor histidine kinase RcsC"/>
    <property type="match status" value="1"/>
</dbReference>
<dbReference type="InterPro" id="IPR036890">
    <property type="entry name" value="HATPase_C_sf"/>
</dbReference>
<dbReference type="SMART" id="SM00388">
    <property type="entry name" value="HisKA"/>
    <property type="match status" value="1"/>
</dbReference>
<dbReference type="SMART" id="SM00387">
    <property type="entry name" value="HATPase_c"/>
    <property type="match status" value="1"/>
</dbReference>
<dbReference type="PANTHER" id="PTHR45339:SF1">
    <property type="entry name" value="HYBRID SIGNAL TRANSDUCTION HISTIDINE KINASE J"/>
    <property type="match status" value="1"/>
</dbReference>
<gene>
    <name evidence="10" type="ORF">DI599_01415</name>
</gene>
<feature type="transmembrane region" description="Helical" evidence="6">
    <location>
        <begin position="277"/>
        <end position="296"/>
    </location>
</feature>
<evidence type="ECO:0000256" key="6">
    <source>
        <dbReference type="SAM" id="Phobius"/>
    </source>
</evidence>
<dbReference type="InterPro" id="IPR011006">
    <property type="entry name" value="CheY-like_superfamily"/>
</dbReference>
<evidence type="ECO:0000259" key="9">
    <source>
        <dbReference type="PROSITE" id="PS50110"/>
    </source>
</evidence>
<dbReference type="Pfam" id="PF07696">
    <property type="entry name" value="7TMR-DISMED2"/>
    <property type="match status" value="1"/>
</dbReference>
<dbReference type="InterPro" id="IPR003594">
    <property type="entry name" value="HATPase_dom"/>
</dbReference>
<dbReference type="PROSITE" id="PS50110">
    <property type="entry name" value="RESPONSE_REGULATORY"/>
    <property type="match status" value="1"/>
</dbReference>
<feature type="domain" description="Histidine kinase" evidence="8">
    <location>
        <begin position="414"/>
        <end position="635"/>
    </location>
</feature>
<organism evidence="10 11">
    <name type="scientific">Pseudomonas kuykendallii</name>
    <dbReference type="NCBI Taxonomy" id="1007099"/>
    <lineage>
        <taxon>Bacteria</taxon>
        <taxon>Pseudomonadati</taxon>
        <taxon>Pseudomonadota</taxon>
        <taxon>Gammaproteobacteria</taxon>
        <taxon>Pseudomonadales</taxon>
        <taxon>Pseudomonadaceae</taxon>
        <taxon>Pseudomonas</taxon>
    </lineage>
</organism>
<evidence type="ECO:0000313" key="11">
    <source>
        <dbReference type="Proteomes" id="UP000249198"/>
    </source>
</evidence>
<dbReference type="Gene3D" id="1.10.287.130">
    <property type="match status" value="1"/>
</dbReference>
<dbReference type="SUPFAM" id="SSF47384">
    <property type="entry name" value="Homodimeric domain of signal transducing histidine kinase"/>
    <property type="match status" value="1"/>
</dbReference>
<dbReference type="PANTHER" id="PTHR45339">
    <property type="entry name" value="HYBRID SIGNAL TRANSDUCTION HISTIDINE KINASE J"/>
    <property type="match status" value="1"/>
</dbReference>
<dbReference type="Pfam" id="PF07695">
    <property type="entry name" value="7TMR-DISM_7TM"/>
    <property type="match status" value="1"/>
</dbReference>
<keyword evidence="10" id="KW-0808">Transferase</keyword>
<keyword evidence="6" id="KW-1133">Transmembrane helix</keyword>
<evidence type="ECO:0000259" key="8">
    <source>
        <dbReference type="PROSITE" id="PS50109"/>
    </source>
</evidence>
<dbReference type="InterPro" id="IPR011622">
    <property type="entry name" value="7TMR_DISM_rcpt_extracell_dom2"/>
</dbReference>
<feature type="transmembrane region" description="Helical" evidence="6">
    <location>
        <begin position="244"/>
        <end position="265"/>
    </location>
</feature>
<evidence type="ECO:0000256" key="2">
    <source>
        <dbReference type="ARBA" id="ARBA00012438"/>
    </source>
</evidence>
<keyword evidence="7" id="KW-0732">Signal</keyword>
<dbReference type="SUPFAM" id="SSF55874">
    <property type="entry name" value="ATPase domain of HSP90 chaperone/DNA topoisomerase II/histidine kinase"/>
    <property type="match status" value="1"/>
</dbReference>
<feature type="chain" id="PRO_5016068175" description="histidine kinase" evidence="7">
    <location>
        <begin position="20"/>
        <end position="930"/>
    </location>
</feature>
<sequence length="930" mass="103378">MPRICLLLLVFLFAGGVCAMPVAPLDQDELRLSLGPYVGILEDPEGLLDIEQVRRIEDRLFRPAPGVYPNMGKSRSTWWLKVDLRNSRPHTLDGFIEVNYPLLDDIQLYLIAPDGTLTRQAGGDTHPFGERPVPVRNFWFPTRVPPGDSVLLVRVQTTSTAFVPLFFATHAASASAQEVAMGFNGAFYGVLFAMFCYNLFLYLSLREPAYFWYLMYNVNIGLFAASFDGLMFQMLPDWLELEALGIYALMYSHCLFALQFSRHFLHTRQHFPRMDRALQLLMLGTVVCLCSEPLIGMMAWTILASLTVLTVSFFSLLAGIYVWNAGLRYGSYYMLAWGVLLLTFIQATTGSLGLEVFGIYGATAVKIGVTVELITLSIGLADRINLLKEEGFLSRQTAEQAVIENKAKSRFLATMSHEIRTPLNGVLGMLQLLKETSLDRSQRFYVETIASSGTALMAVINDILDYARIESGKLALENISFDLEELVSDTLSLFTAQAMEKRLRLHVSLEGGVPQRIKGDPTRLKQVLMNLLGNAIKFTAEGHVALGVTRRTDARGQEQLVFSVSDSGIGMRREVLNTLFQSFAQGDSSTTRRYGGSGLGLAISKELVEMMGGRIEAQSKLGQGTRFTFDIPLQAEPDTDELRDLLEGQHALLASLDATALETVGHLLQRWGIHTEHCQSPEHLLERLESAPSPQLLVLMAPWPGSAEYWLDSLRSFLAPGQRVLLLCPPEQCQRVPASQVLKLFALAQPISVKPLREALLKVYDRTEELPPEAAPAPRQALGDAPCVLVAEDNAVNQLVVQGFLRKRGYRIRLVSNGVAAVEEYRHFPRGVQAILMDCEMPEMDGFEATRRIRQLEREQDLPPVPIIALTAHILEEHRQQGAAVGMDDFLGKPLDSLLLYATLERYLPRPSPAAAPVVDGTDDHSRPAR</sequence>
<dbReference type="Pfam" id="PF00512">
    <property type="entry name" value="HisKA"/>
    <property type="match status" value="1"/>
</dbReference>
<dbReference type="Pfam" id="PF02518">
    <property type="entry name" value="HATPase_c"/>
    <property type="match status" value="1"/>
</dbReference>
<evidence type="ECO:0000256" key="3">
    <source>
        <dbReference type="ARBA" id="ARBA00022553"/>
    </source>
</evidence>
<dbReference type="CDD" id="cd16922">
    <property type="entry name" value="HATPase_EvgS-ArcB-TorS-like"/>
    <property type="match status" value="1"/>
</dbReference>
<dbReference type="Proteomes" id="UP000249198">
    <property type="component" value="Unassembled WGS sequence"/>
</dbReference>
<dbReference type="RefSeq" id="WP_273228896.1">
    <property type="nucleotide sequence ID" value="NZ_QFOH01000001.1"/>
</dbReference>
<dbReference type="Gene3D" id="3.40.50.2300">
    <property type="match status" value="1"/>
</dbReference>
<feature type="modified residue" description="4-aspartylphosphate" evidence="5">
    <location>
        <position position="838"/>
    </location>
</feature>
<name>A0A2W5DCP2_9PSED</name>
<keyword evidence="3 5" id="KW-0597">Phosphoprotein</keyword>
<dbReference type="SMART" id="SM00448">
    <property type="entry name" value="REC"/>
    <property type="match status" value="1"/>
</dbReference>
<keyword evidence="4" id="KW-0902">Two-component regulatory system</keyword>
<dbReference type="AlphaFoldDB" id="A0A2W5DCP2"/>
<accession>A0A2W5DCP2</accession>